<keyword evidence="2" id="KW-1185">Reference proteome</keyword>
<comment type="caution">
    <text evidence="1">The sequence shown here is derived from an EMBL/GenBank/DDBJ whole genome shotgun (WGS) entry which is preliminary data.</text>
</comment>
<dbReference type="Proteomes" id="UP000315295">
    <property type="component" value="Unassembled WGS sequence"/>
</dbReference>
<name>A0A540LZ79_MALBA</name>
<reference evidence="1 2" key="1">
    <citation type="journal article" date="2019" name="G3 (Bethesda)">
        <title>Sequencing of a Wild Apple (Malus baccata) Genome Unravels the Differences Between Cultivated and Wild Apple Species Regarding Disease Resistance and Cold Tolerance.</title>
        <authorList>
            <person name="Chen X."/>
        </authorList>
    </citation>
    <scope>NUCLEOTIDE SEQUENCE [LARGE SCALE GENOMIC DNA]</scope>
    <source>
        <strain evidence="2">cv. Shandingzi</strain>
        <tissue evidence="1">Leaves</tissue>
    </source>
</reference>
<dbReference type="AlphaFoldDB" id="A0A540LZ79"/>
<dbReference type="EMBL" id="VIEB01000409">
    <property type="protein sequence ID" value="TQD91793.1"/>
    <property type="molecule type" value="Genomic_DNA"/>
</dbReference>
<evidence type="ECO:0000313" key="1">
    <source>
        <dbReference type="EMBL" id="TQD91793.1"/>
    </source>
</evidence>
<organism evidence="1 2">
    <name type="scientific">Malus baccata</name>
    <name type="common">Siberian crab apple</name>
    <name type="synonym">Pyrus baccata</name>
    <dbReference type="NCBI Taxonomy" id="106549"/>
    <lineage>
        <taxon>Eukaryota</taxon>
        <taxon>Viridiplantae</taxon>
        <taxon>Streptophyta</taxon>
        <taxon>Embryophyta</taxon>
        <taxon>Tracheophyta</taxon>
        <taxon>Spermatophyta</taxon>
        <taxon>Magnoliopsida</taxon>
        <taxon>eudicotyledons</taxon>
        <taxon>Gunneridae</taxon>
        <taxon>Pentapetalae</taxon>
        <taxon>rosids</taxon>
        <taxon>fabids</taxon>
        <taxon>Rosales</taxon>
        <taxon>Rosaceae</taxon>
        <taxon>Amygdaloideae</taxon>
        <taxon>Maleae</taxon>
        <taxon>Malus</taxon>
    </lineage>
</organism>
<gene>
    <name evidence="1" type="ORF">C1H46_022635</name>
</gene>
<evidence type="ECO:0000313" key="2">
    <source>
        <dbReference type="Proteomes" id="UP000315295"/>
    </source>
</evidence>
<sequence length="50" mass="5876">MEALELHHHQNPLAETLCTRWRKVWEDWGMVGRDQGRGWVRFGKIGGCRA</sequence>
<proteinExistence type="predicted"/>
<accession>A0A540LZ79</accession>
<protein>
    <submittedName>
        <fullName evidence="1">Uncharacterized protein</fullName>
    </submittedName>
</protein>